<name>A0A5R9GSY2_9PROT</name>
<dbReference type="SUPFAM" id="SSF48452">
    <property type="entry name" value="TPR-like"/>
    <property type="match status" value="1"/>
</dbReference>
<dbReference type="InterPro" id="IPR052384">
    <property type="entry name" value="TMTC_O-mannosyltransferase"/>
</dbReference>
<proteinExistence type="predicted"/>
<dbReference type="PANTHER" id="PTHR44216">
    <property type="entry name" value="PROTEIN O-MANNOSYL-TRANSFERASE TMTC2"/>
    <property type="match status" value="1"/>
</dbReference>
<dbReference type="InterPro" id="IPR011990">
    <property type="entry name" value="TPR-like_helical_dom_sf"/>
</dbReference>
<keyword evidence="1" id="KW-0802">TPR repeat</keyword>
<dbReference type="GO" id="GO:0035269">
    <property type="term" value="P:protein O-linked glycosylation via mannose"/>
    <property type="evidence" value="ECO:0007669"/>
    <property type="project" value="TreeGrafter"/>
</dbReference>
<evidence type="ECO:0000256" key="1">
    <source>
        <dbReference type="PROSITE-ProRule" id="PRU00339"/>
    </source>
</evidence>
<evidence type="ECO:0000313" key="3">
    <source>
        <dbReference type="EMBL" id="TLS69020.1"/>
    </source>
</evidence>
<evidence type="ECO:0000313" key="4">
    <source>
        <dbReference type="Proteomes" id="UP000306585"/>
    </source>
</evidence>
<keyword evidence="2" id="KW-0732">Signal</keyword>
<dbReference type="SMART" id="SM00028">
    <property type="entry name" value="TPR"/>
    <property type="match status" value="4"/>
</dbReference>
<keyword evidence="4" id="KW-1185">Reference proteome</keyword>
<dbReference type="Proteomes" id="UP000306585">
    <property type="component" value="Unassembled WGS sequence"/>
</dbReference>
<dbReference type="Pfam" id="PF13181">
    <property type="entry name" value="TPR_8"/>
    <property type="match status" value="1"/>
</dbReference>
<organism evidence="3 4">
    <name type="scientific">Mariprofundus erugo</name>
    <dbReference type="NCBI Taxonomy" id="2528639"/>
    <lineage>
        <taxon>Bacteria</taxon>
        <taxon>Pseudomonadati</taxon>
        <taxon>Pseudomonadota</taxon>
        <taxon>Candidatius Mariprofundia</taxon>
        <taxon>Mariprofundales</taxon>
        <taxon>Mariprofundaceae</taxon>
        <taxon>Mariprofundus</taxon>
    </lineage>
</organism>
<dbReference type="AlphaFoldDB" id="A0A5R9GSY2"/>
<protein>
    <submittedName>
        <fullName evidence="3">Tetratricopeptide repeat protein</fullName>
    </submittedName>
</protein>
<dbReference type="EMBL" id="VBRY01000001">
    <property type="protein sequence ID" value="TLS69020.1"/>
    <property type="molecule type" value="Genomic_DNA"/>
</dbReference>
<gene>
    <name evidence="3" type="ORF">FEF65_00550</name>
</gene>
<dbReference type="Pfam" id="PF13374">
    <property type="entry name" value="TPR_10"/>
    <property type="match status" value="1"/>
</dbReference>
<accession>A0A5R9GSY2</accession>
<comment type="caution">
    <text evidence="3">The sequence shown here is derived from an EMBL/GenBank/DDBJ whole genome shotgun (WGS) entry which is preliminary data.</text>
</comment>
<dbReference type="GO" id="GO:0000030">
    <property type="term" value="F:mannosyltransferase activity"/>
    <property type="evidence" value="ECO:0007669"/>
    <property type="project" value="TreeGrafter"/>
</dbReference>
<dbReference type="Gene3D" id="1.25.40.10">
    <property type="entry name" value="Tetratricopeptide repeat domain"/>
    <property type="match status" value="2"/>
</dbReference>
<feature type="signal peptide" evidence="2">
    <location>
        <begin position="1"/>
        <end position="24"/>
    </location>
</feature>
<feature type="repeat" description="TPR" evidence="1">
    <location>
        <begin position="193"/>
        <end position="226"/>
    </location>
</feature>
<evidence type="ECO:0000256" key="2">
    <source>
        <dbReference type="SAM" id="SignalP"/>
    </source>
</evidence>
<dbReference type="PROSITE" id="PS50005">
    <property type="entry name" value="TPR"/>
    <property type="match status" value="1"/>
</dbReference>
<dbReference type="Pfam" id="PF13432">
    <property type="entry name" value="TPR_16"/>
    <property type="match status" value="1"/>
</dbReference>
<reference evidence="3 4" key="1">
    <citation type="journal article" date="2019" name="Appl. Environ. Microbiol.">
        <title>Environmental Evidence and Genomic Insight of Iron-oxidizing Bacteria Preference Towards More Corrosion Resistant Stainless Steel at Higher Salinities.</title>
        <authorList>
            <person name="Garrison C.E."/>
            <person name="Price K.A."/>
            <person name="Field E.K."/>
        </authorList>
    </citation>
    <scope>NUCLEOTIDE SEQUENCE [LARGE SCALE GENOMIC DNA]</scope>
    <source>
        <strain evidence="3 4">P3</strain>
    </source>
</reference>
<dbReference type="InterPro" id="IPR019734">
    <property type="entry name" value="TPR_rpt"/>
</dbReference>
<feature type="chain" id="PRO_5024441000" evidence="2">
    <location>
        <begin position="25"/>
        <end position="264"/>
    </location>
</feature>
<dbReference type="PANTHER" id="PTHR44216:SF3">
    <property type="entry name" value="PROTEIN O-MANNOSYL-TRANSFERASE TMTC2"/>
    <property type="match status" value="1"/>
</dbReference>
<sequence>MSRQLPFALLTATMLVICSSSGFAKTPFEASEQLTASGHITEARRALESELRLRPDHVEARYNLALLLQRINQPEDAAALYRENLSIHWHLPSLINLASLLQQQGQRAEARSWLLKGTAHFRHEAPPWYMLAAMAEQEGHIHQAEQLLARSISADPLNGFAHLRLADFQSRHKRSDRGIKEANRSVALLPHCAPCWQLHGNILRAAGQHREAILSYQKSLSIRPDTEVRRQLILSLDQIGEHRRAARMQQALDAWMRYQNPSPP</sequence>